<feature type="region of interest" description="Disordered" evidence="4">
    <location>
        <begin position="1"/>
        <end position="35"/>
    </location>
</feature>
<dbReference type="EMBL" id="CP155571">
    <property type="protein sequence ID" value="XFO71429.1"/>
    <property type="molecule type" value="Genomic_DNA"/>
</dbReference>
<dbReference type="InterPro" id="IPR003593">
    <property type="entry name" value="AAA+_ATPase"/>
</dbReference>
<dbReference type="SMART" id="SM00382">
    <property type="entry name" value="AAA"/>
    <property type="match status" value="1"/>
</dbReference>
<evidence type="ECO:0000256" key="2">
    <source>
        <dbReference type="ARBA" id="ARBA00022741"/>
    </source>
</evidence>
<dbReference type="RefSeq" id="WP_245692935.1">
    <property type="nucleotide sequence ID" value="NZ_CP155571.1"/>
</dbReference>
<keyword evidence="2" id="KW-0547">Nucleotide-binding</keyword>
<gene>
    <name evidence="6" type="primary">ftsH_3</name>
    <name evidence="6" type="ORF">SPACI_014440</name>
</gene>
<dbReference type="Pfam" id="PF00004">
    <property type="entry name" value="AAA"/>
    <property type="match status" value="1"/>
</dbReference>
<dbReference type="InterPro" id="IPR003959">
    <property type="entry name" value="ATPase_AAA_core"/>
</dbReference>
<keyword evidence="6" id="KW-0482">Metalloprotease</keyword>
<dbReference type="PANTHER" id="PTHR23073">
    <property type="entry name" value="26S PROTEASOME REGULATORY SUBUNIT"/>
    <property type="match status" value="1"/>
</dbReference>
<comment type="similarity">
    <text evidence="1">Belongs to the AAA ATPase family.</text>
</comment>
<organism evidence="6 7">
    <name type="scientific">Sporomusa acidovorans (strain ATCC 49682 / DSM 3132 / Mol)</name>
    <dbReference type="NCBI Taxonomy" id="1123286"/>
    <lineage>
        <taxon>Bacteria</taxon>
        <taxon>Bacillati</taxon>
        <taxon>Bacillota</taxon>
        <taxon>Negativicutes</taxon>
        <taxon>Selenomonadales</taxon>
        <taxon>Sporomusaceae</taxon>
        <taxon>Sporomusa</taxon>
    </lineage>
</organism>
<dbReference type="InterPro" id="IPR050221">
    <property type="entry name" value="26S_Proteasome_ATPase"/>
</dbReference>
<evidence type="ECO:0000256" key="4">
    <source>
        <dbReference type="SAM" id="MobiDB-lite"/>
    </source>
</evidence>
<evidence type="ECO:0000259" key="5">
    <source>
        <dbReference type="SMART" id="SM00382"/>
    </source>
</evidence>
<accession>A0ABZ3J030</accession>
<name>A0ABZ3J030_SPOA4</name>
<keyword evidence="3" id="KW-0067">ATP-binding</keyword>
<proteinExistence type="inferred from homology"/>
<keyword evidence="6" id="KW-0645">Protease</keyword>
<keyword evidence="6" id="KW-0378">Hydrolase</keyword>
<evidence type="ECO:0000313" key="7">
    <source>
        <dbReference type="Proteomes" id="UP000216052"/>
    </source>
</evidence>
<dbReference type="EC" id="3.4.24.-" evidence="6"/>
<evidence type="ECO:0000256" key="1">
    <source>
        <dbReference type="ARBA" id="ARBA00006914"/>
    </source>
</evidence>
<reference evidence="6" key="1">
    <citation type="submission" date="2024-05" db="EMBL/GenBank/DDBJ databases">
        <title>Isolation and characterization of Sporomusa carbonis sp. nov., a carboxydotrophic hydrogenogen in the genus of Sporomusa isolated from a charcoal burning pile.</title>
        <authorList>
            <person name="Boeer T."/>
            <person name="Rosenbaum F."/>
            <person name="Eysell L."/>
            <person name="Mueller V."/>
            <person name="Daniel R."/>
            <person name="Poehlein A."/>
        </authorList>
    </citation>
    <scope>NUCLEOTIDE SEQUENCE [LARGE SCALE GENOMIC DNA]</scope>
    <source>
        <strain evidence="6">DSM 3132</strain>
    </source>
</reference>
<keyword evidence="7" id="KW-1185">Reference proteome</keyword>
<sequence>MPLGKRIEPSAAKQIEQPLETKAVPPQVPKIPADSDNADKITEFTLFQAEEPKYSFSDIILNDSTYDAIQDVLVMYEKRDLLFNQWGLGERQKRQNRAGINLYGYSGTGKSMAAHAIANQLDRKILTVDYSQIESKYVGETSKNLVAMFDYAKESQSIIFFDEADALLSRRVTNMSNSTDVSVNQTRSVLLVLINEFDDLILYASNFITNYDPAFIRRILSHVKFELPDEENRCKLWRMYIPQPLPTNADIRGLAAKYNGVSGSDISNAVFNASLKAARLDEGTVCHAYFEEAIERIINSKADNDNMGTLVSRRTVSEDYVKSQFGGELPK</sequence>
<dbReference type="SUPFAM" id="SSF52540">
    <property type="entry name" value="P-loop containing nucleoside triphosphate hydrolases"/>
    <property type="match status" value="1"/>
</dbReference>
<protein>
    <submittedName>
        <fullName evidence="6">ATP-dependent zinc metalloprotease FtsH</fullName>
        <ecNumber evidence="6">3.4.24.-</ecNumber>
    </submittedName>
</protein>
<evidence type="ECO:0000256" key="3">
    <source>
        <dbReference type="ARBA" id="ARBA00022840"/>
    </source>
</evidence>
<dbReference type="GO" id="GO:0008237">
    <property type="term" value="F:metallopeptidase activity"/>
    <property type="evidence" value="ECO:0007669"/>
    <property type="project" value="UniProtKB-KW"/>
</dbReference>
<dbReference type="Gene3D" id="1.10.8.60">
    <property type="match status" value="1"/>
</dbReference>
<evidence type="ECO:0000313" key="6">
    <source>
        <dbReference type="EMBL" id="XFO71429.1"/>
    </source>
</evidence>
<dbReference type="InterPro" id="IPR027417">
    <property type="entry name" value="P-loop_NTPase"/>
</dbReference>
<dbReference type="CDD" id="cd19481">
    <property type="entry name" value="RecA-like_protease"/>
    <property type="match status" value="1"/>
</dbReference>
<dbReference type="Proteomes" id="UP000216052">
    <property type="component" value="Chromosome"/>
</dbReference>
<feature type="domain" description="AAA+ ATPase" evidence="5">
    <location>
        <begin position="96"/>
        <end position="230"/>
    </location>
</feature>
<dbReference type="Gene3D" id="3.40.50.300">
    <property type="entry name" value="P-loop containing nucleotide triphosphate hydrolases"/>
    <property type="match status" value="1"/>
</dbReference>